<dbReference type="InterPro" id="IPR008912">
    <property type="entry name" value="Uncharacterised_CoxE"/>
</dbReference>
<name>A0ABM9M9Y7_9MYCO</name>
<keyword evidence="2" id="KW-1185">Reference proteome</keyword>
<dbReference type="Proteomes" id="UP001190466">
    <property type="component" value="Chromosome"/>
</dbReference>
<dbReference type="PANTHER" id="PTHR39338:SF5">
    <property type="entry name" value="BLR6139 PROTEIN"/>
    <property type="match status" value="1"/>
</dbReference>
<dbReference type="PANTHER" id="PTHR39338">
    <property type="entry name" value="BLL5662 PROTEIN-RELATED"/>
    <property type="match status" value="1"/>
</dbReference>
<reference evidence="1 2" key="1">
    <citation type="submission" date="2023-08" db="EMBL/GenBank/DDBJ databases">
        <authorList>
            <person name="Folkvardsen B D."/>
            <person name="Norman A."/>
        </authorList>
    </citation>
    <scope>NUCLEOTIDE SEQUENCE [LARGE SCALE GENOMIC DNA]</scope>
    <source>
        <strain evidence="1 2">Mu0050</strain>
    </source>
</reference>
<gene>
    <name evidence="1" type="ORF">MU0050_000828</name>
</gene>
<dbReference type="InterPro" id="IPR011195">
    <property type="entry name" value="UCP010256"/>
</dbReference>
<dbReference type="EMBL" id="OY726395">
    <property type="protein sequence ID" value="CAJ1580068.1"/>
    <property type="molecule type" value="Genomic_DNA"/>
</dbReference>
<sequence>MAPLAEPADVLLSRLIELAALARARGVAVSPAKTVDLIAAIGVVDVLERSALQRVVRLTLSGSAADGPVLDALVDRLFPAMVATGAPQATPEQLRDRLVDAVVSGDRAAAAELGGQASGLVAADHGDQPASLTRATQQALRAMELSQVLRRAMKQADGFDSDSAELWRQALGAFEDGVSNGLRAQGCNDAVDDGVLDADLMHLSAAEQVALRDCVHALARRLATRLSAQRTNAVSGRLDVRRTQRRALATGGIPLDPILRRRRRHRPQLVVLCDVSGSMADYTRFSLALLGELASQMAHIRAYAFVDGSADVTHLMTASNSLVSPQTLLLQPGVVTGDGHTNYGTALQSFLDSPSLHVDMKATLVIFGDARTRGQGTGLEALRELGRRANKIYWLNPEPREQWGVGDSSAAGYGAVCTDMVEVRTLNQLADWIATTL</sequence>
<evidence type="ECO:0000313" key="1">
    <source>
        <dbReference type="EMBL" id="CAJ1580068.1"/>
    </source>
</evidence>
<dbReference type="PIRSF" id="PIRSF010256">
    <property type="entry name" value="CoxE_vWa"/>
    <property type="match status" value="1"/>
</dbReference>
<proteinExistence type="predicted"/>
<dbReference type="InterPro" id="IPR036465">
    <property type="entry name" value="vWFA_dom_sf"/>
</dbReference>
<evidence type="ECO:0000313" key="2">
    <source>
        <dbReference type="Proteomes" id="UP001190466"/>
    </source>
</evidence>
<dbReference type="SUPFAM" id="SSF53300">
    <property type="entry name" value="vWA-like"/>
    <property type="match status" value="1"/>
</dbReference>
<dbReference type="RefSeq" id="WP_316514511.1">
    <property type="nucleotide sequence ID" value="NZ_OY726395.1"/>
</dbReference>
<protein>
    <submittedName>
        <fullName evidence="1">VWA domain-containing protein</fullName>
    </submittedName>
</protein>
<accession>A0ABM9M9Y7</accession>
<organism evidence="1 2">
    <name type="scientific">[Mycobacterium] wendilense</name>
    <dbReference type="NCBI Taxonomy" id="3064284"/>
    <lineage>
        <taxon>Bacteria</taxon>
        <taxon>Bacillati</taxon>
        <taxon>Actinomycetota</taxon>
        <taxon>Actinomycetes</taxon>
        <taxon>Mycobacteriales</taxon>
        <taxon>Mycobacteriaceae</taxon>
        <taxon>Mycolicibacter</taxon>
    </lineage>
</organism>
<dbReference type="Pfam" id="PF05762">
    <property type="entry name" value="VWA_CoxE"/>
    <property type="match status" value="1"/>
</dbReference>